<accession>A0A8J3A601</accession>
<keyword evidence="1" id="KW-1133">Transmembrane helix</keyword>
<dbReference type="GO" id="GO:0030435">
    <property type="term" value="P:sporulation resulting in formation of a cellular spore"/>
    <property type="evidence" value="ECO:0007669"/>
    <property type="project" value="InterPro"/>
</dbReference>
<evidence type="ECO:0000313" key="4">
    <source>
        <dbReference type="EMBL" id="GGI04049.1"/>
    </source>
</evidence>
<evidence type="ECO:0008006" key="6">
    <source>
        <dbReference type="Google" id="ProtNLM"/>
    </source>
</evidence>
<reference evidence="4" key="2">
    <citation type="submission" date="2020-09" db="EMBL/GenBank/DDBJ databases">
        <authorList>
            <person name="Sun Q."/>
            <person name="Zhou Y."/>
        </authorList>
    </citation>
    <scope>NUCLEOTIDE SEQUENCE</scope>
    <source>
        <strain evidence="4">CGMCC 1.14988</strain>
    </source>
</reference>
<evidence type="ECO:0000259" key="3">
    <source>
        <dbReference type="Pfam" id="PF13860"/>
    </source>
</evidence>
<dbReference type="InterPro" id="IPR013486">
    <property type="entry name" value="SpoIID/LytB"/>
</dbReference>
<dbReference type="Pfam" id="PF08486">
    <property type="entry name" value="SpoIID"/>
    <property type="match status" value="1"/>
</dbReference>
<comment type="caution">
    <text evidence="4">The sequence shown here is derived from an EMBL/GenBank/DDBJ whole genome shotgun (WGS) entry which is preliminary data.</text>
</comment>
<protein>
    <recommendedName>
        <fullName evidence="6">SpoIID/LytB domain-containing protein</fullName>
    </recommendedName>
</protein>
<dbReference type="InterPro" id="IPR025965">
    <property type="entry name" value="FlgD/Vpr_Ig-like"/>
</dbReference>
<feature type="domain" description="Sporulation stage II protein D amidase enhancer LytB N-terminal" evidence="2">
    <location>
        <begin position="96"/>
        <end position="185"/>
    </location>
</feature>
<dbReference type="RefSeq" id="WP_165404139.1">
    <property type="nucleotide sequence ID" value="NZ_BMHA01000002.1"/>
</dbReference>
<evidence type="ECO:0000259" key="2">
    <source>
        <dbReference type="Pfam" id="PF08486"/>
    </source>
</evidence>
<name>A0A8J3A601_9ACTN</name>
<dbReference type="Proteomes" id="UP000650511">
    <property type="component" value="Unassembled WGS sequence"/>
</dbReference>
<gene>
    <name evidence="4" type="ORF">GCM10011354_07110</name>
</gene>
<organism evidence="4 5">
    <name type="scientific">Egicoccus halophilus</name>
    <dbReference type="NCBI Taxonomy" id="1670830"/>
    <lineage>
        <taxon>Bacteria</taxon>
        <taxon>Bacillati</taxon>
        <taxon>Actinomycetota</taxon>
        <taxon>Nitriliruptoria</taxon>
        <taxon>Egicoccales</taxon>
        <taxon>Egicoccaceae</taxon>
        <taxon>Egicoccus</taxon>
    </lineage>
</organism>
<dbReference type="InterPro" id="IPR013693">
    <property type="entry name" value="SpoIID/LytB_N"/>
</dbReference>
<feature type="transmembrane region" description="Helical" evidence="1">
    <location>
        <begin position="566"/>
        <end position="584"/>
    </location>
</feature>
<reference evidence="4" key="1">
    <citation type="journal article" date="2014" name="Int. J. Syst. Evol. Microbiol.">
        <title>Complete genome sequence of Corynebacterium casei LMG S-19264T (=DSM 44701T), isolated from a smear-ripened cheese.</title>
        <authorList>
            <consortium name="US DOE Joint Genome Institute (JGI-PGF)"/>
            <person name="Walter F."/>
            <person name="Albersmeier A."/>
            <person name="Kalinowski J."/>
            <person name="Ruckert C."/>
        </authorList>
    </citation>
    <scope>NUCLEOTIDE SEQUENCE</scope>
    <source>
        <strain evidence="4">CGMCC 1.14988</strain>
    </source>
</reference>
<proteinExistence type="predicted"/>
<keyword evidence="1" id="KW-0472">Membrane</keyword>
<keyword evidence="1" id="KW-0812">Transmembrane</keyword>
<sequence length="592" mass="62744">MPDRDLRRTPRRHRRAAFAVLATALGVLLAPAGVLPEGAGVTAATLAGDTLAGQPWTGTGVLRVQAADDGVVGVGDEMRGVRRHLDTLEFRAGSSGTLLVNELGMEDYVAGVAEMPSRWHLEALQAQAVAARTYAWYSIELGTFSHYDICATVACQVFRGAEVVLDDLGDRWREAVDATAGQVLVDDAGAPILARYFSTSGGRTYPNELVFPAEGPRPFLVGTEDPADAVSPYHRWTVPFTRAQFDDIVARGETLGPAAPVVDVRREGDVHDPFADVVVTGADGTEVRVGVRTFREFVSRIAAERHPDEFPGVRGDGLRRLPETLPSSRFTIDLDDDHVIIEGRGWGHGVGMGQYGALGRAEQGQDHAEILAAYYDGRRPTSSAALPERVRVGLDVADTFTLRPSQTMRITLGDEVVEETAIGTWTVTRVGEQWTLTPPEGHDAALDVSATRPAAGIDLGDAVVVEVEVNRPALLRLSVRDADGNEVLSRDLGAADPGSHAASWRYEDAGGAAVPAGDYAVALLARDTDGSEAGSPLTVTVGDDQAAAVAERIGTGDATSGPGSRVVALLAAAVLAVLLLPLVLRRSRRSPS</sequence>
<evidence type="ECO:0000256" key="1">
    <source>
        <dbReference type="SAM" id="Phobius"/>
    </source>
</evidence>
<evidence type="ECO:0000313" key="5">
    <source>
        <dbReference type="Proteomes" id="UP000650511"/>
    </source>
</evidence>
<dbReference type="NCBIfam" id="TIGR02669">
    <property type="entry name" value="SpoIID_LytB"/>
    <property type="match status" value="1"/>
</dbReference>
<dbReference type="EMBL" id="BMHA01000002">
    <property type="protein sequence ID" value="GGI04049.1"/>
    <property type="molecule type" value="Genomic_DNA"/>
</dbReference>
<dbReference type="Pfam" id="PF13860">
    <property type="entry name" value="FlgD_ig"/>
    <property type="match status" value="1"/>
</dbReference>
<feature type="domain" description="FlgD/Vpr Ig-like" evidence="3">
    <location>
        <begin position="460"/>
        <end position="526"/>
    </location>
</feature>
<keyword evidence="5" id="KW-1185">Reference proteome</keyword>
<dbReference type="Gene3D" id="2.60.40.4070">
    <property type="match status" value="1"/>
</dbReference>
<dbReference type="AlphaFoldDB" id="A0A8J3A601"/>